<feature type="chain" id="PRO_5032948918" description="SbsA Ig-like domain-containing protein" evidence="1">
    <location>
        <begin position="21"/>
        <end position="310"/>
    </location>
</feature>
<sequence length="310" mass="35676">MIRWLIFIILLTFAPASADAMITQQDTNDMPPSVEMERDGDELTLSWGPHPNTGYQISILDSYEGEDGWNVVYSLSYPPEGNQEGILHTETHPQAKTTVPKEVQDIHLYEEKNGQTYEQLPTTTVHDRYTWTLDFDQDLSEDMVSNDLIYLTDKNNEKLENVILISSPSQIKILPPTEDYEPGEVYHLYIDPMLENTDGDSLEQGYKQTFYIDDDGYSNQDWQPPNPIENHTFTFDAEAEDEDERNSMDSERIYSIFPIENEDGNVYVIRHTDPENEEEVAIPPVTAPSSFFPLHPLLPYPHQYAINEMS</sequence>
<dbReference type="AlphaFoldDB" id="A0A841PYS6"/>
<protein>
    <recommendedName>
        <fullName evidence="4">SbsA Ig-like domain-containing protein</fullName>
    </recommendedName>
</protein>
<evidence type="ECO:0000313" key="3">
    <source>
        <dbReference type="Proteomes" id="UP000568839"/>
    </source>
</evidence>
<organism evidence="2 3">
    <name type="scientific">Geomicrobium halophilum</name>
    <dbReference type="NCBI Taxonomy" id="549000"/>
    <lineage>
        <taxon>Bacteria</taxon>
        <taxon>Bacillati</taxon>
        <taxon>Bacillota</taxon>
        <taxon>Bacilli</taxon>
        <taxon>Bacillales</taxon>
        <taxon>Geomicrobium</taxon>
    </lineage>
</organism>
<evidence type="ECO:0008006" key="4">
    <source>
        <dbReference type="Google" id="ProtNLM"/>
    </source>
</evidence>
<dbReference type="Proteomes" id="UP000568839">
    <property type="component" value="Unassembled WGS sequence"/>
</dbReference>
<name>A0A841PYS6_9BACL</name>
<evidence type="ECO:0000256" key="1">
    <source>
        <dbReference type="SAM" id="SignalP"/>
    </source>
</evidence>
<dbReference type="EMBL" id="JACHHJ010000001">
    <property type="protein sequence ID" value="MBB6449582.1"/>
    <property type="molecule type" value="Genomic_DNA"/>
</dbReference>
<accession>A0A841PYS6</accession>
<gene>
    <name evidence="2" type="ORF">HNR44_001531</name>
</gene>
<reference evidence="2 3" key="1">
    <citation type="submission" date="2020-08" db="EMBL/GenBank/DDBJ databases">
        <title>Genomic Encyclopedia of Type Strains, Phase IV (KMG-IV): sequencing the most valuable type-strain genomes for metagenomic binning, comparative biology and taxonomic classification.</title>
        <authorList>
            <person name="Goeker M."/>
        </authorList>
    </citation>
    <scope>NUCLEOTIDE SEQUENCE [LARGE SCALE GENOMIC DNA]</scope>
    <source>
        <strain evidence="2 3">DSM 21769</strain>
    </source>
</reference>
<evidence type="ECO:0000313" key="2">
    <source>
        <dbReference type="EMBL" id="MBB6449582.1"/>
    </source>
</evidence>
<feature type="signal peptide" evidence="1">
    <location>
        <begin position="1"/>
        <end position="20"/>
    </location>
</feature>
<comment type="caution">
    <text evidence="2">The sequence shown here is derived from an EMBL/GenBank/DDBJ whole genome shotgun (WGS) entry which is preliminary data.</text>
</comment>
<keyword evidence="3" id="KW-1185">Reference proteome</keyword>
<dbReference type="RefSeq" id="WP_184403445.1">
    <property type="nucleotide sequence ID" value="NZ_JACHHJ010000001.1"/>
</dbReference>
<keyword evidence="1" id="KW-0732">Signal</keyword>
<proteinExistence type="predicted"/>